<protein>
    <submittedName>
        <fullName evidence="3">SPOR domain-containing protein</fullName>
    </submittedName>
</protein>
<keyword evidence="1" id="KW-1133">Transmembrane helix</keyword>
<dbReference type="RefSeq" id="WP_379998582.1">
    <property type="nucleotide sequence ID" value="NZ_JBHSGN010000100.1"/>
</dbReference>
<organism evidence="3 4">
    <name type="scientific">Dysgonomonas termitidis</name>
    <dbReference type="NCBI Taxonomy" id="1516126"/>
    <lineage>
        <taxon>Bacteria</taxon>
        <taxon>Pseudomonadati</taxon>
        <taxon>Bacteroidota</taxon>
        <taxon>Bacteroidia</taxon>
        <taxon>Bacteroidales</taxon>
        <taxon>Dysgonomonadaceae</taxon>
        <taxon>Dysgonomonas</taxon>
    </lineage>
</organism>
<proteinExistence type="predicted"/>
<dbReference type="InterPro" id="IPR007730">
    <property type="entry name" value="SPOR-like_dom"/>
</dbReference>
<dbReference type="Pfam" id="PF18174">
    <property type="entry name" value="HU-CCDC81_bac_1"/>
    <property type="match status" value="1"/>
</dbReference>
<evidence type="ECO:0000313" key="3">
    <source>
        <dbReference type="EMBL" id="MFC4675391.1"/>
    </source>
</evidence>
<dbReference type="Gene3D" id="3.30.70.1070">
    <property type="entry name" value="Sporulation related repeat"/>
    <property type="match status" value="1"/>
</dbReference>
<sequence>MEKTILTYLEFSLPIHNCVIIPDFGGFILNMEPAVFLSNGEINPPKNSIVFNPELNHNDGIIASYISKNENISYNAACKRIKEFVATIKMGLKDGKTVPFGNLGSFTSDNGGNIIFVQNIMIIHPGLFGLYPMGIKQLAEIDKITFRNKRNLSLKYTIGAIAASVAAITLFMTPVSIKDSNNKNSQKADFISTITSSLSHYQDKEVENVSNQAYSTEQTGNTTEENPARPKSGRLYYIIVGGEDTMDRANNLLAKIKNNGFNKANIVEGGDRYRIYVSSFDDKTEAESFLDTFRKENPKFESAWLYSKRNN</sequence>
<evidence type="ECO:0000259" key="2">
    <source>
        <dbReference type="PROSITE" id="PS51724"/>
    </source>
</evidence>
<dbReference type="InterPro" id="IPR041268">
    <property type="entry name" value="HU-CCDC81_bac_2"/>
</dbReference>
<dbReference type="PROSITE" id="PS51724">
    <property type="entry name" value="SPOR"/>
    <property type="match status" value="1"/>
</dbReference>
<accession>A0ABV9L0M0</accession>
<gene>
    <name evidence="3" type="ORF">ACFO6W_16995</name>
</gene>
<comment type="caution">
    <text evidence="3">The sequence shown here is derived from an EMBL/GenBank/DDBJ whole genome shotgun (WGS) entry which is preliminary data.</text>
</comment>
<evidence type="ECO:0000256" key="1">
    <source>
        <dbReference type="SAM" id="Phobius"/>
    </source>
</evidence>
<dbReference type="Pfam" id="PF18175">
    <property type="entry name" value="HU-CCDC81_bac_2"/>
    <property type="match status" value="1"/>
</dbReference>
<name>A0ABV9L0M0_9BACT</name>
<keyword evidence="1" id="KW-0812">Transmembrane</keyword>
<dbReference type="InterPro" id="IPR036680">
    <property type="entry name" value="SPOR-like_sf"/>
</dbReference>
<dbReference type="SUPFAM" id="SSF110997">
    <property type="entry name" value="Sporulation related repeat"/>
    <property type="match status" value="1"/>
</dbReference>
<dbReference type="Proteomes" id="UP001596023">
    <property type="component" value="Unassembled WGS sequence"/>
</dbReference>
<dbReference type="InterPro" id="IPR040495">
    <property type="entry name" value="HU-CCDC81_bac_1"/>
</dbReference>
<feature type="domain" description="SPOR" evidence="2">
    <location>
        <begin position="230"/>
        <end position="307"/>
    </location>
</feature>
<reference evidence="4" key="1">
    <citation type="journal article" date="2019" name="Int. J. Syst. Evol. Microbiol.">
        <title>The Global Catalogue of Microorganisms (GCM) 10K type strain sequencing project: providing services to taxonomists for standard genome sequencing and annotation.</title>
        <authorList>
            <consortium name="The Broad Institute Genomics Platform"/>
            <consortium name="The Broad Institute Genome Sequencing Center for Infectious Disease"/>
            <person name="Wu L."/>
            <person name="Ma J."/>
        </authorList>
    </citation>
    <scope>NUCLEOTIDE SEQUENCE [LARGE SCALE GENOMIC DNA]</scope>
    <source>
        <strain evidence="4">CCUG 66188</strain>
    </source>
</reference>
<dbReference type="EMBL" id="JBHSGN010000100">
    <property type="protein sequence ID" value="MFC4675391.1"/>
    <property type="molecule type" value="Genomic_DNA"/>
</dbReference>
<dbReference type="Pfam" id="PF05036">
    <property type="entry name" value="SPOR"/>
    <property type="match status" value="1"/>
</dbReference>
<evidence type="ECO:0000313" key="4">
    <source>
        <dbReference type="Proteomes" id="UP001596023"/>
    </source>
</evidence>
<keyword evidence="1" id="KW-0472">Membrane</keyword>
<keyword evidence="4" id="KW-1185">Reference proteome</keyword>
<feature type="transmembrane region" description="Helical" evidence="1">
    <location>
        <begin position="156"/>
        <end position="177"/>
    </location>
</feature>